<keyword evidence="2" id="KW-1185">Reference proteome</keyword>
<dbReference type="EMBL" id="CP068393">
    <property type="protein sequence ID" value="QUC68350.1"/>
    <property type="molecule type" value="Genomic_DNA"/>
</dbReference>
<proteinExistence type="predicted"/>
<evidence type="ECO:0000313" key="2">
    <source>
        <dbReference type="Proteomes" id="UP000682782"/>
    </source>
</evidence>
<gene>
    <name evidence="1" type="ORF">JYE49_06580</name>
</gene>
<keyword evidence="1" id="KW-0808">Transferase</keyword>
<organism evidence="1 2">
    <name type="scientific">Aristaeella hokkaidonensis</name>
    <dbReference type="NCBI Taxonomy" id="3046382"/>
    <lineage>
        <taxon>Bacteria</taxon>
        <taxon>Bacillati</taxon>
        <taxon>Bacillota</taxon>
        <taxon>Clostridia</taxon>
        <taxon>Eubacteriales</taxon>
        <taxon>Aristaeellaceae</taxon>
        <taxon>Aristaeella</taxon>
    </lineage>
</organism>
<protein>
    <submittedName>
        <fullName evidence="1">Phospho-N-acetylmuramoyl-pentapeptide-transferase</fullName>
        <ecNumber evidence="1">2.7.8.13</ecNumber>
    </submittedName>
</protein>
<name>A0AC61MYU8_9FIRM</name>
<dbReference type="EC" id="2.7.8.13" evidence="1"/>
<reference evidence="1" key="1">
    <citation type="submission" date="2021-01" db="EMBL/GenBank/DDBJ databases">
        <title>Complete genome sequence of Clostridiales bacterium R-7.</title>
        <authorList>
            <person name="Mahoney-Kurpe S.C."/>
            <person name="Palevich N."/>
            <person name="Koike S."/>
            <person name="Moon C.D."/>
            <person name="Attwood G.T."/>
        </authorList>
    </citation>
    <scope>NUCLEOTIDE SEQUENCE</scope>
    <source>
        <strain evidence="1">R-7</strain>
    </source>
</reference>
<evidence type="ECO:0000313" key="1">
    <source>
        <dbReference type="EMBL" id="QUC68350.1"/>
    </source>
</evidence>
<dbReference type="Proteomes" id="UP000682782">
    <property type="component" value="Chromosome"/>
</dbReference>
<sequence length="339" mass="36749">MYYRMIGAALIALAAALLIGPGLIRYLKKLHFGQTIYELGPSHQQKQGTPVMGGLMMAAGILLGSLVFHPAEWEGKWDFVFPLLAVSFLSMGVGFADDYIKAVKKRHDGLNPWQKIAGQVIVSLVFSVYCFVSPKVGSSIIIPFIGTEWNLGIFYIPLMTLLVIFIVNSSNLQDGLDGLLGSVTAAGSSAWGVICAILILAARLTGKGDANGAATIGVFAMSMAGACLGFLRYNRYPARTFMGDTGSMLLGGGMVSIAMLLRQPLLLVLICFCPIMSSVSVIMQRYYFKLTHGKRIFLMSPIHHHFEKKGYSETRIVSMYTGITLVLSLIAVLAVCQAF</sequence>
<accession>A0AC61MYU8</accession>